<organism evidence="2 3">
    <name type="scientific">Diploscapter pachys</name>
    <dbReference type="NCBI Taxonomy" id="2018661"/>
    <lineage>
        <taxon>Eukaryota</taxon>
        <taxon>Metazoa</taxon>
        <taxon>Ecdysozoa</taxon>
        <taxon>Nematoda</taxon>
        <taxon>Chromadorea</taxon>
        <taxon>Rhabditida</taxon>
        <taxon>Rhabditina</taxon>
        <taxon>Rhabditomorpha</taxon>
        <taxon>Rhabditoidea</taxon>
        <taxon>Rhabditidae</taxon>
        <taxon>Diploscapter</taxon>
    </lineage>
</organism>
<dbReference type="EMBL" id="LIAE01007273">
    <property type="protein sequence ID" value="PAV80417.1"/>
    <property type="molecule type" value="Genomic_DNA"/>
</dbReference>
<comment type="caution">
    <text evidence="2">The sequence shown here is derived from an EMBL/GenBank/DDBJ whole genome shotgun (WGS) entry which is preliminary data.</text>
</comment>
<proteinExistence type="predicted"/>
<keyword evidence="3" id="KW-1185">Reference proteome</keyword>
<protein>
    <submittedName>
        <fullName evidence="2">Uncharacterized protein</fullName>
    </submittedName>
</protein>
<reference evidence="2 3" key="1">
    <citation type="journal article" date="2017" name="Curr. Biol.">
        <title>Genome architecture and evolution of a unichromosomal asexual nematode.</title>
        <authorList>
            <person name="Fradin H."/>
            <person name="Zegar C."/>
            <person name="Gutwein M."/>
            <person name="Lucas J."/>
            <person name="Kovtun M."/>
            <person name="Corcoran D."/>
            <person name="Baugh L.R."/>
            <person name="Kiontke K."/>
            <person name="Gunsalus K."/>
            <person name="Fitch D.H."/>
            <person name="Piano F."/>
        </authorList>
    </citation>
    <scope>NUCLEOTIDE SEQUENCE [LARGE SCALE GENOMIC DNA]</scope>
    <source>
        <strain evidence="2">PF1309</strain>
    </source>
</reference>
<evidence type="ECO:0000313" key="3">
    <source>
        <dbReference type="Proteomes" id="UP000218231"/>
    </source>
</evidence>
<accession>A0A2A2L2X2</accession>
<gene>
    <name evidence="2" type="ORF">WR25_23587</name>
</gene>
<evidence type="ECO:0000256" key="1">
    <source>
        <dbReference type="SAM" id="MobiDB-lite"/>
    </source>
</evidence>
<dbReference type="Proteomes" id="UP000218231">
    <property type="component" value="Unassembled WGS sequence"/>
</dbReference>
<name>A0A2A2L2X2_9BILA</name>
<dbReference type="AlphaFoldDB" id="A0A2A2L2X2"/>
<feature type="region of interest" description="Disordered" evidence="1">
    <location>
        <begin position="1"/>
        <end position="22"/>
    </location>
</feature>
<evidence type="ECO:0000313" key="2">
    <source>
        <dbReference type="EMBL" id="PAV80417.1"/>
    </source>
</evidence>
<sequence>MYRKSCSLHPSPDMSLGSGSRLPLGCESGDSFQGFRRESRRTIDINDLWCKRNLCLSGPIRADVGSFLPTNTNPLGSVLVGNFYLVKLPTNSGQVADRLGSTRIELPIWAERHTDRQFTELSTRPDPPG</sequence>